<dbReference type="EMBL" id="RCNU01000012">
    <property type="protein sequence ID" value="RWQ92734.1"/>
    <property type="molecule type" value="Genomic_DNA"/>
</dbReference>
<reference evidence="3 4" key="1">
    <citation type="journal article" date="2018" name="Front. Microbiol.">
        <title>Genomic and genetic insights into a cosmopolitan fungus, Paecilomyces variotii (Eurotiales).</title>
        <authorList>
            <person name="Urquhart A.S."/>
            <person name="Mondo S.J."/>
            <person name="Makela M.R."/>
            <person name="Hane J.K."/>
            <person name="Wiebenga A."/>
            <person name="He G."/>
            <person name="Mihaltcheva S."/>
            <person name="Pangilinan J."/>
            <person name="Lipzen A."/>
            <person name="Barry K."/>
            <person name="de Vries R.P."/>
            <person name="Grigoriev I.V."/>
            <person name="Idnurm A."/>
        </authorList>
    </citation>
    <scope>NUCLEOTIDE SEQUENCE [LARGE SCALE GENOMIC DNA]</scope>
    <source>
        <strain evidence="3 4">CBS 101075</strain>
    </source>
</reference>
<dbReference type="GO" id="GO:0030479">
    <property type="term" value="C:actin cortical patch"/>
    <property type="evidence" value="ECO:0007669"/>
    <property type="project" value="TreeGrafter"/>
</dbReference>
<dbReference type="GO" id="GO:0006897">
    <property type="term" value="P:endocytosis"/>
    <property type="evidence" value="ECO:0007669"/>
    <property type="project" value="TreeGrafter"/>
</dbReference>
<dbReference type="GO" id="GO:0000147">
    <property type="term" value="P:actin cortical patch assembly"/>
    <property type="evidence" value="ECO:0007669"/>
    <property type="project" value="TreeGrafter"/>
</dbReference>
<feature type="region of interest" description="Disordered" evidence="1">
    <location>
        <begin position="498"/>
        <end position="642"/>
    </location>
</feature>
<proteinExistence type="predicted"/>
<dbReference type="GeneID" id="39603420"/>
<dbReference type="Proteomes" id="UP000283841">
    <property type="component" value="Unassembled WGS sequence"/>
</dbReference>
<dbReference type="RefSeq" id="XP_028482379.1">
    <property type="nucleotide sequence ID" value="XM_028634143.1"/>
</dbReference>
<feature type="compositionally biased region" description="Pro residues" evidence="1">
    <location>
        <begin position="556"/>
        <end position="576"/>
    </location>
</feature>
<dbReference type="STRING" id="264951.A0A443HLP2"/>
<evidence type="ECO:0000256" key="1">
    <source>
        <dbReference type="SAM" id="MobiDB-lite"/>
    </source>
</evidence>
<feature type="compositionally biased region" description="Basic and acidic residues" evidence="1">
    <location>
        <begin position="632"/>
        <end position="642"/>
    </location>
</feature>
<feature type="compositionally biased region" description="Polar residues" evidence="1">
    <location>
        <begin position="414"/>
        <end position="435"/>
    </location>
</feature>
<feature type="region of interest" description="Disordered" evidence="1">
    <location>
        <begin position="372"/>
        <end position="450"/>
    </location>
</feature>
<evidence type="ECO:0000259" key="2">
    <source>
        <dbReference type="Pfam" id="PF09431"/>
    </source>
</evidence>
<dbReference type="GO" id="GO:0051666">
    <property type="term" value="P:actin cortical patch localization"/>
    <property type="evidence" value="ECO:0007669"/>
    <property type="project" value="TreeGrafter"/>
</dbReference>
<evidence type="ECO:0000313" key="3">
    <source>
        <dbReference type="EMBL" id="RWQ92734.1"/>
    </source>
</evidence>
<gene>
    <name evidence="3" type="ORF">C8Q69DRAFT_89467</name>
</gene>
<dbReference type="Pfam" id="PF09431">
    <property type="entry name" value="SPIN90_LRD"/>
    <property type="match status" value="1"/>
</dbReference>
<dbReference type="InterPro" id="IPR018556">
    <property type="entry name" value="SPIN90/Ldb17_LRD"/>
</dbReference>
<feature type="compositionally biased region" description="Polar residues" evidence="1">
    <location>
        <begin position="384"/>
        <end position="393"/>
    </location>
</feature>
<comment type="caution">
    <text evidence="3">The sequence shown here is derived from an EMBL/GenBank/DDBJ whole genome shotgun (WGS) entry which is preliminary data.</text>
</comment>
<name>A0A443HLP2_BYSSP</name>
<protein>
    <recommendedName>
        <fullName evidence="2">SPIN90/Ldb17 leucine-rich domain-containing protein</fullName>
    </recommendedName>
</protein>
<dbReference type="VEuPathDB" id="FungiDB:C8Q69DRAFT_89467"/>
<dbReference type="PANTHER" id="PTHR13357">
    <property type="entry name" value="SH3 ADAPTER PROTEIN SPIN90 NCK INTERACTING PROTEIN WITH SH3 DOMAIN"/>
    <property type="match status" value="1"/>
</dbReference>
<sequence>MELDISYSLDNAQQFWDELEEIVSAQCDSEGLIDSALRTYLSFTTRYKDEYLTSDYDILRCSYKLFSSSIFAAHADYVRRQIVYCLLQEDDLNTLHLIVSFLLFDGRQNEVTFQMMNDEGSFPRLVELIQLPRKDENVEPGLHRLLMDLFYEMSRIQRVKVEDLVQVDDDFVRYLFEIIEELSYDANDPYHYPVIRVVLILNEQFMVSEHDPTVESAIAHRLTNRVIKVLSMHGYAYKTFGENIILLLNREDETSLQLLTLKLLYLIFTTPPTYEYFYTNDLRVLVDILIRNLLDLPEEAAALRHTYLRVLYPLLAHTQLRYPPYYKREEVRRMLSILVPQGDEADPERILHFNDVDDTTKRLVARCSKVEWLQDPEPEPEPQLTESPTAVSSDTHRPSFVEQSPETVVGEQLEATTSVVSTNTDLSSTANSSPTRPVERTPSDTSSIAGFKLGVPSGPYLEASRSSSLSAVEVAMHQEQPGVITPSVKDALTGGSLAAQGASLKPKIKPEPPMARRSRGRRPRDENDSGCRTPGGVDLSGYELRKPSVGEHNATPLPPPARRSASHPPPAVPPPRRSSHSVHPHTPTSSNGSLPIVAGMAVSPHRHGQKPEPPKTRRSGRTKHLQPEMPVEEPKPELESKDPIVIISTQSGEVQESPVSIEEVMQKVSIG</sequence>
<accession>A0A443HLP2</accession>
<dbReference type="AlphaFoldDB" id="A0A443HLP2"/>
<feature type="domain" description="SPIN90/Ldb17 leucine-rich" evidence="2">
    <location>
        <begin position="188"/>
        <end position="330"/>
    </location>
</feature>
<evidence type="ECO:0000313" key="4">
    <source>
        <dbReference type="Proteomes" id="UP000283841"/>
    </source>
</evidence>
<keyword evidence="4" id="KW-1185">Reference proteome</keyword>
<organism evidence="3 4">
    <name type="scientific">Byssochlamys spectabilis</name>
    <name type="common">Paecilomyces variotii</name>
    <dbReference type="NCBI Taxonomy" id="264951"/>
    <lineage>
        <taxon>Eukaryota</taxon>
        <taxon>Fungi</taxon>
        <taxon>Dikarya</taxon>
        <taxon>Ascomycota</taxon>
        <taxon>Pezizomycotina</taxon>
        <taxon>Eurotiomycetes</taxon>
        <taxon>Eurotiomycetidae</taxon>
        <taxon>Eurotiales</taxon>
        <taxon>Thermoascaceae</taxon>
        <taxon>Paecilomyces</taxon>
    </lineage>
</organism>
<dbReference type="InterPro" id="IPR030125">
    <property type="entry name" value="SPIN90/Ldb17"/>
</dbReference>
<dbReference type="PANTHER" id="PTHR13357:SF1">
    <property type="entry name" value="NCK-INTERACTING PROTEIN WITH SH3 DOMAIN"/>
    <property type="match status" value="1"/>
</dbReference>
<dbReference type="GO" id="GO:0071933">
    <property type="term" value="F:Arp2/3 complex binding"/>
    <property type="evidence" value="ECO:0007669"/>
    <property type="project" value="TreeGrafter"/>
</dbReference>